<dbReference type="Pfam" id="PF22939">
    <property type="entry name" value="WHD_GPIID"/>
    <property type="match status" value="1"/>
</dbReference>
<dbReference type="SMART" id="SM00248">
    <property type="entry name" value="ANK"/>
    <property type="match status" value="11"/>
</dbReference>
<gene>
    <name evidence="8" type="ORF">SUNI508_05076</name>
</gene>
<feature type="compositionally biased region" description="Low complexity" evidence="4">
    <location>
        <begin position="58"/>
        <end position="72"/>
    </location>
</feature>
<evidence type="ECO:0000256" key="1">
    <source>
        <dbReference type="ARBA" id="ARBA00022737"/>
    </source>
</evidence>
<keyword evidence="1" id="KW-0677">Repeat</keyword>
<keyword evidence="2 3" id="KW-0040">ANK repeat</keyword>
<reference evidence="8 9" key="1">
    <citation type="journal article" date="2024" name="J. Plant Pathol.">
        <title>Sequence and assembly of the genome of Seiridium unicorne, isolate CBS 538.82, causal agent of cypress canker disease.</title>
        <authorList>
            <person name="Scali E."/>
            <person name="Rocca G.D."/>
            <person name="Danti R."/>
            <person name="Garbelotto M."/>
            <person name="Barberini S."/>
            <person name="Baroncelli R."/>
            <person name="Emiliani G."/>
        </authorList>
    </citation>
    <scope>NUCLEOTIDE SEQUENCE [LARGE SCALE GENOMIC DNA]</scope>
    <source>
        <strain evidence="8 9">BM-138-508</strain>
    </source>
</reference>
<evidence type="ECO:0000313" key="9">
    <source>
        <dbReference type="Proteomes" id="UP001408356"/>
    </source>
</evidence>
<dbReference type="Pfam" id="PF12796">
    <property type="entry name" value="Ank_2"/>
    <property type="match status" value="3"/>
</dbReference>
<dbReference type="InterPro" id="IPR002110">
    <property type="entry name" value="Ankyrin_rpt"/>
</dbReference>
<dbReference type="Proteomes" id="UP001408356">
    <property type="component" value="Unassembled WGS sequence"/>
</dbReference>
<dbReference type="SUPFAM" id="SSF48403">
    <property type="entry name" value="Ankyrin repeat"/>
    <property type="match status" value="1"/>
</dbReference>
<dbReference type="PROSITE" id="PS50297">
    <property type="entry name" value="ANK_REP_REGION"/>
    <property type="match status" value="9"/>
</dbReference>
<dbReference type="PANTHER" id="PTHR24126">
    <property type="entry name" value="ANKYRIN REPEAT, PH AND SEC7 DOMAIN CONTAINING PROTEIN SECG-RELATED"/>
    <property type="match status" value="1"/>
</dbReference>
<protein>
    <submittedName>
        <fullName evidence="8">Uncharacterized protein</fullName>
    </submittedName>
</protein>
<dbReference type="SUPFAM" id="SSF52540">
    <property type="entry name" value="P-loop containing nucleoside triphosphate hydrolases"/>
    <property type="match status" value="1"/>
</dbReference>
<dbReference type="InterPro" id="IPR054471">
    <property type="entry name" value="GPIID_WHD"/>
</dbReference>
<evidence type="ECO:0000259" key="6">
    <source>
        <dbReference type="Pfam" id="PF23239"/>
    </source>
</evidence>
<feature type="repeat" description="ANK" evidence="3">
    <location>
        <begin position="900"/>
        <end position="932"/>
    </location>
</feature>
<feature type="domain" description="Nephrocystin 3-like N-terminal" evidence="7">
    <location>
        <begin position="154"/>
        <end position="318"/>
    </location>
</feature>
<feature type="repeat" description="ANK" evidence="3">
    <location>
        <begin position="793"/>
        <end position="820"/>
    </location>
</feature>
<feature type="repeat" description="ANK" evidence="3">
    <location>
        <begin position="834"/>
        <end position="866"/>
    </location>
</feature>
<evidence type="ECO:0000313" key="8">
    <source>
        <dbReference type="EMBL" id="KAK9422068.1"/>
    </source>
</evidence>
<feature type="repeat" description="ANK" evidence="3">
    <location>
        <begin position="753"/>
        <end position="785"/>
    </location>
</feature>
<sequence length="1027" mass="114726">MRYDILAAERKREEYCETRSRLACVRGVGRWLSRSDWPRNDKAGLNLTVVETSPHHNTSTTEHQSTTTSTMTGDEDTTRPTTNSAGVIRPDGHARVQVGNSYSIVHNYPDSNRYLADSHLAETDKAKVRTEFLQRLFTSPYENRKNRNPKRANGTCEWFTAHRLFQNWRKETSALLWVSADPGCGKSVLARYLVDDLFPSNPTRTTCYFFFKDDFEDQRVLEGAVCCILHQLFTQKPALLSDDILEDFREEGDQLFASFPKLWDILIGATRNHNHGDIICILDALDECVDQTRLAKALTQHYSKGKEMSTLKFLVTSRPYLRIRQDFRNLEESHPTIHLSGESEEEIDKIAQEIAITINQRIEESCERLQLSIHEKQILQAELAAVHHRTYLWVHLVFPVIETAVFLSKSDLIASIRNLPRTVEEAYDNILRKSQHPVKAKKILHTVVAAVRPLHLTEMAAVLAFQKSHRWHKDLEQDLVSPERLHVMVREACGLFVVIQDSRVFLLHQTAREFLIQTSLEPSEVRSPFLKWQHSLDLKESHRLLSEICIRYLLLADPEEPVGAKSSLESEDRRSFVFLEYAACSWADHYRHVPNTHDTDLERLALQLCDTNSGACSRWLKVYGEKRMRELEFPHELPTSLLIASYFGLNNLVNLILRKSKKSLDATGTSNQRTALSWASEKGYYSIVRSLLDRVPKHEVILRDKLSSSSPTIVNRKDKLGRSPLWYSAANGHQSVVQHLLKRGAKVDARDENGLPPLSWATHHGHNDVVTLLLENGARQDSKSSHLETRDRYGRTPLLNAANDGNEVVVQLLLNGGAKLLLDGGAKVDATSKDGWTALIGASDQGHDAVVKLLLDGGAKVDAASKNGWTALINASYRGHDAVVKLLLDGGAKVDAAGKDGWTALINASDQGHDAVVKLLLDGGAKVDATSKDGWTALMNASDQGHDAVVKLLLDGGAKIDAADKNGWTALIGASYKGHDAVVKLLLDGGAKVYVTGKNGWTALKGALNQGHDAVIKLLLDGGVEIY</sequence>
<feature type="repeat" description="ANK" evidence="3">
    <location>
        <begin position="999"/>
        <end position="1027"/>
    </location>
</feature>
<dbReference type="Gene3D" id="1.25.40.20">
    <property type="entry name" value="Ankyrin repeat-containing domain"/>
    <property type="match status" value="5"/>
</dbReference>
<evidence type="ECO:0000256" key="2">
    <source>
        <dbReference type="ARBA" id="ARBA00023043"/>
    </source>
</evidence>
<dbReference type="Pfam" id="PF23239">
    <property type="entry name" value="DUF7069"/>
    <property type="match status" value="1"/>
</dbReference>
<feature type="repeat" description="ANK" evidence="3">
    <location>
        <begin position="720"/>
        <end position="752"/>
    </location>
</feature>
<feature type="domain" description="GPI inositol-deacylase winged helix" evidence="5">
    <location>
        <begin position="431"/>
        <end position="521"/>
    </location>
</feature>
<evidence type="ECO:0000259" key="5">
    <source>
        <dbReference type="Pfam" id="PF22939"/>
    </source>
</evidence>
<dbReference type="PANTHER" id="PTHR24126:SF14">
    <property type="entry name" value="ANK_REP_REGION DOMAIN-CONTAINING PROTEIN"/>
    <property type="match status" value="1"/>
</dbReference>
<feature type="repeat" description="ANK" evidence="3">
    <location>
        <begin position="867"/>
        <end position="899"/>
    </location>
</feature>
<feature type="repeat" description="ANK" evidence="3">
    <location>
        <begin position="966"/>
        <end position="998"/>
    </location>
</feature>
<comment type="caution">
    <text evidence="8">The sequence shown here is derived from an EMBL/GenBank/DDBJ whole genome shotgun (WGS) entry which is preliminary data.</text>
</comment>
<dbReference type="EMBL" id="JARVKF010000135">
    <property type="protein sequence ID" value="KAK9422068.1"/>
    <property type="molecule type" value="Genomic_DNA"/>
</dbReference>
<dbReference type="InterPro" id="IPR055497">
    <property type="entry name" value="DUF7069"/>
</dbReference>
<evidence type="ECO:0000256" key="4">
    <source>
        <dbReference type="SAM" id="MobiDB-lite"/>
    </source>
</evidence>
<feature type="repeat" description="ANK" evidence="3">
    <location>
        <begin position="933"/>
        <end position="965"/>
    </location>
</feature>
<dbReference type="InterPro" id="IPR036770">
    <property type="entry name" value="Ankyrin_rpt-contain_sf"/>
</dbReference>
<keyword evidence="9" id="KW-1185">Reference proteome</keyword>
<feature type="domain" description="DUF7069" evidence="6">
    <location>
        <begin position="350"/>
        <end position="405"/>
    </location>
</feature>
<proteinExistence type="predicted"/>
<evidence type="ECO:0000256" key="3">
    <source>
        <dbReference type="PROSITE-ProRule" id="PRU00023"/>
    </source>
</evidence>
<evidence type="ECO:0000259" key="7">
    <source>
        <dbReference type="Pfam" id="PF24883"/>
    </source>
</evidence>
<dbReference type="Pfam" id="PF00023">
    <property type="entry name" value="Ank"/>
    <property type="match status" value="1"/>
</dbReference>
<dbReference type="InterPro" id="IPR056884">
    <property type="entry name" value="NPHP3-like_N"/>
</dbReference>
<feature type="region of interest" description="Disordered" evidence="4">
    <location>
        <begin position="52"/>
        <end position="89"/>
    </location>
</feature>
<dbReference type="InterPro" id="IPR027417">
    <property type="entry name" value="P-loop_NTPase"/>
</dbReference>
<dbReference type="Gene3D" id="3.40.50.300">
    <property type="entry name" value="P-loop containing nucleotide triphosphate hydrolases"/>
    <property type="match status" value="1"/>
</dbReference>
<name>A0ABR2V617_9PEZI</name>
<organism evidence="8 9">
    <name type="scientific">Seiridium unicorne</name>
    <dbReference type="NCBI Taxonomy" id="138068"/>
    <lineage>
        <taxon>Eukaryota</taxon>
        <taxon>Fungi</taxon>
        <taxon>Dikarya</taxon>
        <taxon>Ascomycota</taxon>
        <taxon>Pezizomycotina</taxon>
        <taxon>Sordariomycetes</taxon>
        <taxon>Xylariomycetidae</taxon>
        <taxon>Amphisphaeriales</taxon>
        <taxon>Sporocadaceae</taxon>
        <taxon>Seiridium</taxon>
    </lineage>
</organism>
<accession>A0ABR2V617</accession>
<dbReference type="Pfam" id="PF24883">
    <property type="entry name" value="NPHP3_N"/>
    <property type="match status" value="1"/>
</dbReference>
<dbReference type="PROSITE" id="PS50088">
    <property type="entry name" value="ANK_REPEAT"/>
    <property type="match status" value="9"/>
</dbReference>